<keyword evidence="3" id="KW-0804">Transcription</keyword>
<keyword evidence="2" id="KW-0238">DNA-binding</keyword>
<accession>A0AAQ3JM74</accession>
<dbReference type="EMBL" id="CP136890">
    <property type="protein sequence ID" value="WOK91595.1"/>
    <property type="molecule type" value="Genomic_DNA"/>
</dbReference>
<organism evidence="6 7">
    <name type="scientific">Canna indica</name>
    <name type="common">Indian-shot</name>
    <dbReference type="NCBI Taxonomy" id="4628"/>
    <lineage>
        <taxon>Eukaryota</taxon>
        <taxon>Viridiplantae</taxon>
        <taxon>Streptophyta</taxon>
        <taxon>Embryophyta</taxon>
        <taxon>Tracheophyta</taxon>
        <taxon>Spermatophyta</taxon>
        <taxon>Magnoliopsida</taxon>
        <taxon>Liliopsida</taxon>
        <taxon>Zingiberales</taxon>
        <taxon>Cannaceae</taxon>
        <taxon>Canna</taxon>
    </lineage>
</organism>
<sequence length="314" mass="34538">MELPPGFRFQPTDEELITHYLAKKVTDAGFHAVAIGEVDLNKCEPWDLPLRAKMGEKEWYFFCVRDRKYPTGLRTNRATKAGYWKATGKDNAIYRGKSLVGMKKTLVFYRGRAPKGEKSNWVMHEYRLEGKYSVYNLPPKIAKVNEWVVCRVFHKIPTIKKPIKADASLLPPPKEIDASFYSSNADVDDKAASAFDAAYVTCFSNATAGTIFDDEHLDDYFRSPLNLPAPAAEPRRPPPLFLSMMSLCSGAAHQLPPAAVQVDAGLAELMSSAMADAGRGRSMAAFDGAEAAGASASESAGGHILLVDHCPWNC</sequence>
<dbReference type="PANTHER" id="PTHR31744:SF219">
    <property type="entry name" value="NAC DOMAIN-CONTAINING PROTEIN 4"/>
    <property type="match status" value="1"/>
</dbReference>
<feature type="domain" description="NAC" evidence="5">
    <location>
        <begin position="3"/>
        <end position="155"/>
    </location>
</feature>
<dbReference type="FunFam" id="2.170.150.80:FF:000006">
    <property type="entry name" value="NAC domain-containing protein 100-like"/>
    <property type="match status" value="1"/>
</dbReference>
<dbReference type="GO" id="GO:0006355">
    <property type="term" value="P:regulation of DNA-templated transcription"/>
    <property type="evidence" value="ECO:0007669"/>
    <property type="project" value="InterPro"/>
</dbReference>
<dbReference type="AlphaFoldDB" id="A0AAQ3JM74"/>
<keyword evidence="4" id="KW-0539">Nucleus</keyword>
<dbReference type="Gene3D" id="2.170.150.80">
    <property type="entry name" value="NAC domain"/>
    <property type="match status" value="1"/>
</dbReference>
<dbReference type="Pfam" id="PF02365">
    <property type="entry name" value="NAM"/>
    <property type="match status" value="1"/>
</dbReference>
<gene>
    <name evidence="6" type="ORF">Cni_G00286</name>
</gene>
<dbReference type="PROSITE" id="PS51005">
    <property type="entry name" value="NAC"/>
    <property type="match status" value="1"/>
</dbReference>
<dbReference type="GO" id="GO:0003677">
    <property type="term" value="F:DNA binding"/>
    <property type="evidence" value="ECO:0007669"/>
    <property type="project" value="UniProtKB-KW"/>
</dbReference>
<proteinExistence type="predicted"/>
<evidence type="ECO:0000256" key="1">
    <source>
        <dbReference type="ARBA" id="ARBA00023015"/>
    </source>
</evidence>
<evidence type="ECO:0000256" key="2">
    <source>
        <dbReference type="ARBA" id="ARBA00023125"/>
    </source>
</evidence>
<reference evidence="6 7" key="1">
    <citation type="submission" date="2023-10" db="EMBL/GenBank/DDBJ databases">
        <title>Chromosome-scale genome assembly provides insights into flower coloration mechanisms of Canna indica.</title>
        <authorList>
            <person name="Li C."/>
        </authorList>
    </citation>
    <scope>NUCLEOTIDE SEQUENCE [LARGE SCALE GENOMIC DNA]</scope>
    <source>
        <tissue evidence="6">Flower</tissue>
    </source>
</reference>
<protein>
    <submittedName>
        <fullName evidence="6">NAC domain-containing protein</fullName>
    </submittedName>
</protein>
<evidence type="ECO:0000256" key="4">
    <source>
        <dbReference type="ARBA" id="ARBA00023242"/>
    </source>
</evidence>
<evidence type="ECO:0000313" key="6">
    <source>
        <dbReference type="EMBL" id="WOK91595.1"/>
    </source>
</evidence>
<name>A0AAQ3JM74_9LILI</name>
<evidence type="ECO:0000259" key="5">
    <source>
        <dbReference type="PROSITE" id="PS51005"/>
    </source>
</evidence>
<dbReference type="InterPro" id="IPR036093">
    <property type="entry name" value="NAC_dom_sf"/>
</dbReference>
<keyword evidence="7" id="KW-1185">Reference proteome</keyword>
<dbReference type="Proteomes" id="UP001327560">
    <property type="component" value="Chromosome 1"/>
</dbReference>
<dbReference type="SUPFAM" id="SSF101941">
    <property type="entry name" value="NAC domain"/>
    <property type="match status" value="1"/>
</dbReference>
<evidence type="ECO:0000256" key="3">
    <source>
        <dbReference type="ARBA" id="ARBA00023163"/>
    </source>
</evidence>
<dbReference type="InterPro" id="IPR003441">
    <property type="entry name" value="NAC-dom"/>
</dbReference>
<keyword evidence="1" id="KW-0805">Transcription regulation</keyword>
<evidence type="ECO:0000313" key="7">
    <source>
        <dbReference type="Proteomes" id="UP001327560"/>
    </source>
</evidence>
<dbReference type="PANTHER" id="PTHR31744">
    <property type="entry name" value="PROTEIN CUP-SHAPED COTYLEDON 2-RELATED"/>
    <property type="match status" value="1"/>
</dbReference>